<evidence type="ECO:0000313" key="4">
    <source>
        <dbReference type="WBParaSite" id="HPBE_0001455701-mRNA-1"/>
    </source>
</evidence>
<dbReference type="OrthoDB" id="269124at2759"/>
<dbReference type="Proteomes" id="UP000050761">
    <property type="component" value="Unassembled WGS sequence"/>
</dbReference>
<accession>A0A3P8DXA4</accession>
<dbReference type="EMBL" id="UZAH01028418">
    <property type="protein sequence ID" value="VDP00006.1"/>
    <property type="molecule type" value="Genomic_DNA"/>
</dbReference>
<dbReference type="InterPro" id="IPR006721">
    <property type="entry name" value="ATP_synth_F1_esu_mt"/>
</dbReference>
<dbReference type="SUPFAM" id="SSF48690">
    <property type="entry name" value="Epsilon subunit of mitochondrial F1F0-ATP synthase"/>
    <property type="match status" value="1"/>
</dbReference>
<evidence type="ECO:0000256" key="1">
    <source>
        <dbReference type="ARBA" id="ARBA00009502"/>
    </source>
</evidence>
<accession>A0A183G0E2</accession>
<protein>
    <submittedName>
        <fullName evidence="4">Secreted protein</fullName>
    </submittedName>
</protein>
<dbReference type="InterPro" id="IPR036742">
    <property type="entry name" value="ATP_synth_F1_esu_sf_mt"/>
</dbReference>
<dbReference type="WBParaSite" id="HPBE_0001455701-mRNA-1">
    <property type="protein sequence ID" value="HPBE_0001455701-mRNA-1"/>
    <property type="gene ID" value="HPBE_0001455701"/>
</dbReference>
<dbReference type="Pfam" id="PF04627">
    <property type="entry name" value="ATP-synt_Eps"/>
    <property type="match status" value="1"/>
</dbReference>
<gene>
    <name evidence="2" type="ORF">HPBE_LOCUS14558</name>
</gene>
<keyword evidence="3" id="KW-1185">Reference proteome</keyword>
<dbReference type="GO" id="GO:0005743">
    <property type="term" value="C:mitochondrial inner membrane"/>
    <property type="evidence" value="ECO:0007669"/>
    <property type="project" value="InterPro"/>
</dbReference>
<dbReference type="AlphaFoldDB" id="A0A183G0E2"/>
<evidence type="ECO:0000313" key="2">
    <source>
        <dbReference type="EMBL" id="VDP00006.1"/>
    </source>
</evidence>
<dbReference type="GO" id="GO:0046933">
    <property type="term" value="F:proton-transporting ATP synthase activity, rotational mechanism"/>
    <property type="evidence" value="ECO:0007669"/>
    <property type="project" value="InterPro"/>
</dbReference>
<proteinExistence type="inferred from homology"/>
<reference evidence="4" key="2">
    <citation type="submission" date="2019-09" db="UniProtKB">
        <authorList>
            <consortium name="WormBaseParasite"/>
        </authorList>
    </citation>
    <scope>IDENTIFICATION</scope>
</reference>
<name>A0A183G0E2_HELPZ</name>
<sequence length="58" mass="6502">MVLWRAVGINYVRFSQIAALTTRKCIKTDSVHGLKKAAHPASLKVRLHSFSSSLLFVF</sequence>
<comment type="similarity">
    <text evidence="1">Belongs to the eukaryotic ATPase epsilon family.</text>
</comment>
<dbReference type="Gene3D" id="1.10.1620.20">
    <property type="entry name" value="ATP synthase, F1 complex, epsilon subunit superfamily, mitochondrial"/>
    <property type="match status" value="1"/>
</dbReference>
<dbReference type="GO" id="GO:0045259">
    <property type="term" value="C:proton-transporting ATP synthase complex"/>
    <property type="evidence" value="ECO:0007669"/>
    <property type="project" value="InterPro"/>
</dbReference>
<organism evidence="3 4">
    <name type="scientific">Heligmosomoides polygyrus</name>
    <name type="common">Parasitic roundworm</name>
    <dbReference type="NCBI Taxonomy" id="6339"/>
    <lineage>
        <taxon>Eukaryota</taxon>
        <taxon>Metazoa</taxon>
        <taxon>Ecdysozoa</taxon>
        <taxon>Nematoda</taxon>
        <taxon>Chromadorea</taxon>
        <taxon>Rhabditida</taxon>
        <taxon>Rhabditina</taxon>
        <taxon>Rhabditomorpha</taxon>
        <taxon>Strongyloidea</taxon>
        <taxon>Heligmosomidae</taxon>
        <taxon>Heligmosomoides</taxon>
    </lineage>
</organism>
<evidence type="ECO:0000313" key="3">
    <source>
        <dbReference type="Proteomes" id="UP000050761"/>
    </source>
</evidence>
<reference evidence="2 3" key="1">
    <citation type="submission" date="2018-11" db="EMBL/GenBank/DDBJ databases">
        <authorList>
            <consortium name="Pathogen Informatics"/>
        </authorList>
    </citation>
    <scope>NUCLEOTIDE SEQUENCE [LARGE SCALE GENOMIC DNA]</scope>
</reference>